<gene>
    <name evidence="4" type="ORF">CANINC_002599</name>
</gene>
<keyword evidence="5" id="KW-1185">Reference proteome</keyword>
<sequence>MRILSNCYILLALLQKSFAVIEQEVQQSVAGCSVAGNLQQGLTGTIYQVQSEQSIYTADASFYQNGAYSGSSKGSFLNTQGLNFNFGPDISEIYGVQLDKPSFVLEETGLFQAPETGLYKFVLSNIDDGAMVFFGNNAFDCCSGDLSGDASGFLLGSKNPNDDSNPSYTSWIHLEAGKLFPFKMVYFNALSAGSVSLMVTTPLGSESTVDQYIFQPSGDNCQEEVAESSYSTRTSLIHSEGFYGVEAATTVETINNTPVIVERITYDTIGTKITSTVFYDETTTSTASTTTFYSSDVYGQVYESFLIYRPQLITTTVYDMSSSTSTTVTDENLVSVTVRLPAHSTSVTIAGRHFTETVATEIDGTSTSLVMVNVANLPDRNFVFQSTYTGPSVFTTIDWNGIWVRAQAHIGIRTVVTVDRRNTVSYLYHSTPFTYNGVLTTGWFGTREVLAPGTTVTETWTGSTTLITSTFAATRTDGQGNPRGIWSVIYRVPQLSTTVEIAAEPTTSTVTNADTTYVTIAATTIQTVITYTNQANFRTNYFTTQLLDNGEEGWAHVYVYPSPVVSVTEYGQTTTSASTQWIVDKDVGTLGWREVLYVPEYSLSYSIWNEAYTSTSIVPTVYMGENDVPITSTYKLVQRPEFTTSTAFWTGAESKVTYSNDVVLGANNMYVTNVVAVVLQPQPTVMVTDCFATVHTVTCAGAESVAEDATVTTTSCEMPPYMVGTFNPTTTSTVLTVNDAATTVSITNVADPDLTCSTVIEITARDGSTGQATCTYGSTQVSVFETNTLALTTSCSVPDDFTGSFATEKSTSRVVIGDSTTDITVTNANFYRDGDTFTTDVTNPGGTTGVGTCIISTTTVSVGTTSVDIPTTSCEMPSDFDGSFAPEESTTDVDGTPIVVTNVDVPKYPGQGGFITTVTDPSGNAHEATCDIGATAVAVGTTTINVPTTSCEMPSDVDGKFKDEVTSVLISAVVSGTTVTTAVGITNAIKPTFNERTSTSTTTVVNDVCQLETVTTSTVIYYETTSSIVYQEIVKIPGASCNFFYTSEPASDCEEATYTTFIGTTGTDGRYINATLVIIETPVSSLCSLDTSSSLTSGTSYSTLETTLNSVPTKTDNDNTQTSSVFTNSPTTTNNSGSGSNGSGSNGSGSNGSGSNGSGSNGSGSNGSGSNGSGSNGSGSNGSGSNGSGSNGSGSNGSGSNGSG</sequence>
<feature type="domain" description="PA14" evidence="3">
    <location>
        <begin position="53"/>
        <end position="213"/>
    </location>
</feature>
<dbReference type="STRING" id="52247.A0A4T0X175"/>
<name>A0A4T0X175_9ASCO</name>
<dbReference type="PROSITE" id="PS51820">
    <property type="entry name" value="PA14"/>
    <property type="match status" value="1"/>
</dbReference>
<dbReference type="OrthoDB" id="4070698at2759"/>
<feature type="compositionally biased region" description="Gly residues" evidence="1">
    <location>
        <begin position="1139"/>
        <end position="1204"/>
    </location>
</feature>
<evidence type="ECO:0000259" key="3">
    <source>
        <dbReference type="PROSITE" id="PS51820"/>
    </source>
</evidence>
<feature type="non-terminal residue" evidence="4">
    <location>
        <position position="1204"/>
    </location>
</feature>
<comment type="caution">
    <text evidence="4">The sequence shown here is derived from an EMBL/GenBank/DDBJ whole genome shotgun (WGS) entry which is preliminary data.</text>
</comment>
<dbReference type="InterPro" id="IPR018871">
    <property type="entry name" value="GLEYA_adhesin_domain"/>
</dbReference>
<feature type="compositionally biased region" description="Polar residues" evidence="1">
    <location>
        <begin position="1109"/>
        <end position="1133"/>
    </location>
</feature>
<evidence type="ECO:0000256" key="1">
    <source>
        <dbReference type="SAM" id="MobiDB-lite"/>
    </source>
</evidence>
<organism evidence="4 5">
    <name type="scientific">Pichia inconspicua</name>
    <dbReference type="NCBI Taxonomy" id="52247"/>
    <lineage>
        <taxon>Eukaryota</taxon>
        <taxon>Fungi</taxon>
        <taxon>Dikarya</taxon>
        <taxon>Ascomycota</taxon>
        <taxon>Saccharomycotina</taxon>
        <taxon>Pichiomycetes</taxon>
        <taxon>Pichiales</taxon>
        <taxon>Pichiaceae</taxon>
        <taxon>Pichia</taxon>
    </lineage>
</organism>
<dbReference type="InterPro" id="IPR037524">
    <property type="entry name" value="PA14/GLEYA"/>
</dbReference>
<keyword evidence="2" id="KW-0732">Signal</keyword>
<reference evidence="4 5" key="1">
    <citation type="journal article" date="2019" name="Front. Genet.">
        <title>Whole-Genome Sequencing of the Opportunistic Yeast Pathogen Candida inconspicua Uncovers Its Hybrid Origin.</title>
        <authorList>
            <person name="Mixao V."/>
            <person name="Hansen A.P."/>
            <person name="Saus E."/>
            <person name="Boekhout T."/>
            <person name="Lass-Florl C."/>
            <person name="Gabaldon T."/>
        </authorList>
    </citation>
    <scope>NUCLEOTIDE SEQUENCE [LARGE SCALE GENOMIC DNA]</scope>
    <source>
        <strain evidence="4 5">CBS 180</strain>
    </source>
</reference>
<dbReference type="EMBL" id="SELW01000409">
    <property type="protein sequence ID" value="TID28258.1"/>
    <property type="molecule type" value="Genomic_DNA"/>
</dbReference>
<evidence type="ECO:0000256" key="2">
    <source>
        <dbReference type="SAM" id="SignalP"/>
    </source>
</evidence>
<dbReference type="Gene3D" id="2.60.120.1560">
    <property type="match status" value="1"/>
</dbReference>
<feature type="signal peptide" evidence="2">
    <location>
        <begin position="1"/>
        <end position="19"/>
    </location>
</feature>
<evidence type="ECO:0000313" key="5">
    <source>
        <dbReference type="Proteomes" id="UP000307173"/>
    </source>
</evidence>
<proteinExistence type="predicted"/>
<dbReference type="AlphaFoldDB" id="A0A4T0X175"/>
<dbReference type="Proteomes" id="UP000307173">
    <property type="component" value="Unassembled WGS sequence"/>
</dbReference>
<protein>
    <recommendedName>
        <fullName evidence="3">PA14 domain-containing protein</fullName>
    </recommendedName>
</protein>
<evidence type="ECO:0000313" key="4">
    <source>
        <dbReference type="EMBL" id="TID28258.1"/>
    </source>
</evidence>
<feature type="region of interest" description="Disordered" evidence="1">
    <location>
        <begin position="1108"/>
        <end position="1204"/>
    </location>
</feature>
<accession>A0A4T0X175</accession>
<dbReference type="Pfam" id="PF10528">
    <property type="entry name" value="GLEYA"/>
    <property type="match status" value="1"/>
</dbReference>
<feature type="chain" id="PRO_5020358313" description="PA14 domain-containing protein" evidence="2">
    <location>
        <begin position="20"/>
        <end position="1204"/>
    </location>
</feature>